<keyword evidence="3" id="KW-1185">Reference proteome</keyword>
<organism evidence="2 3">
    <name type="scientific">Gossypium australe</name>
    <dbReference type="NCBI Taxonomy" id="47621"/>
    <lineage>
        <taxon>Eukaryota</taxon>
        <taxon>Viridiplantae</taxon>
        <taxon>Streptophyta</taxon>
        <taxon>Embryophyta</taxon>
        <taxon>Tracheophyta</taxon>
        <taxon>Spermatophyta</taxon>
        <taxon>Magnoliopsida</taxon>
        <taxon>eudicotyledons</taxon>
        <taxon>Gunneridae</taxon>
        <taxon>Pentapetalae</taxon>
        <taxon>rosids</taxon>
        <taxon>malvids</taxon>
        <taxon>Malvales</taxon>
        <taxon>Malvaceae</taxon>
        <taxon>Malvoideae</taxon>
        <taxon>Gossypium</taxon>
    </lineage>
</organism>
<dbReference type="Gene3D" id="2.60.110.10">
    <property type="entry name" value="Thaumatin"/>
    <property type="match status" value="2"/>
</dbReference>
<dbReference type="SUPFAM" id="SSF49870">
    <property type="entry name" value="Osmotin, thaumatin-like protein"/>
    <property type="match status" value="2"/>
</dbReference>
<gene>
    <name evidence="2" type="ORF">EPI10_010303</name>
</gene>
<protein>
    <submittedName>
        <fullName evidence="2">Thaumatin-like protein 1b isoform X1</fullName>
    </submittedName>
</protein>
<dbReference type="Pfam" id="PF00314">
    <property type="entry name" value="Thaumatin"/>
    <property type="match status" value="2"/>
</dbReference>
<accession>A0A5B6W3U2</accession>
<dbReference type="InterPro" id="IPR017949">
    <property type="entry name" value="Thaumatin_CS"/>
</dbReference>
<dbReference type="PRINTS" id="PR00347">
    <property type="entry name" value="THAUMATIN"/>
</dbReference>
<dbReference type="InterPro" id="IPR037176">
    <property type="entry name" value="Osmotin/thaumatin-like_sf"/>
</dbReference>
<dbReference type="OrthoDB" id="430315at2759"/>
<dbReference type="PANTHER" id="PTHR31048">
    <property type="entry name" value="OS03G0233200 PROTEIN"/>
    <property type="match status" value="1"/>
</dbReference>
<dbReference type="EMBL" id="SMMG02000004">
    <property type="protein sequence ID" value="KAA3476310.1"/>
    <property type="molecule type" value="Genomic_DNA"/>
</dbReference>
<proteinExistence type="predicted"/>
<dbReference type="CDD" id="cd09218">
    <property type="entry name" value="TLP-PA"/>
    <property type="match status" value="2"/>
</dbReference>
<feature type="chain" id="PRO_5022753975" evidence="1">
    <location>
        <begin position="26"/>
        <end position="622"/>
    </location>
</feature>
<keyword evidence="1" id="KW-0732">Signal</keyword>
<dbReference type="InterPro" id="IPR001938">
    <property type="entry name" value="Thaumatin"/>
</dbReference>
<dbReference type="PROSITE" id="PS00316">
    <property type="entry name" value="THAUMATIN_1"/>
    <property type="match status" value="1"/>
</dbReference>
<evidence type="ECO:0000313" key="2">
    <source>
        <dbReference type="EMBL" id="KAA3476310.1"/>
    </source>
</evidence>
<dbReference type="FunFam" id="2.60.110.10:FF:000001">
    <property type="entry name" value="THAUMATIN-LIKE PROTEIN 1"/>
    <property type="match status" value="2"/>
</dbReference>
<dbReference type="AlphaFoldDB" id="A0A5B6W3U2"/>
<sequence>MAQSTFLAAICVLILSHLFISVVKATTFTIVNECNYVVWPGILSNAGVPTLPTTGFALQSGETKAITAPASWGGRFWGRTHCSEDSTGKFSCLTGDCGSGKVECSGNGAAPPASLAEFTLDGAGGLDFFDVSLVDGYNIPMLVVPQGGTGQNCTNTGCVVDLNGSCPSELKVMSTDGTDGVACKSACEAFGDPQYCCSGAYGTPDTCKPSSYSEVFKTACPRAYSYAYDDKTSTFTCANADYTITFCPSPNTSQKSSQEQQQNTETTTPPLINTTMVYEGALDQSVASPSSCTHVFVNVGIIMATWWSLLSMLQGISGTTFTVVNKCDHTVWPGILGNSQLDTTGFELLTGGSRSIQAPPSWSGRFWGRTGCISDQNTGQLTCQTADCGSTQMECNGKGATPPVTLAEFTIGSGTQDFYDVSLVDGYNLPMLVEPSSGSGTCLSTGCVNDLNRQCPDKLRVQSGQACKSACEAFGKPEYCCSGAYASPDTCKPSSYSEMFKAACPKSYSYAYDDATSTFTCTAADYTITFCPSSTSKKSASNTAPAAATTTGTTSPIYGSITGSGEVPADVNISSWFPYFLTGQSSRTVSSSVSHNTLLASAISFLFLSSLDFSHTYNFLQA</sequence>
<reference evidence="3" key="1">
    <citation type="journal article" date="2019" name="Plant Biotechnol. J.">
        <title>Genome sequencing of the Australian wild diploid species Gossypium australe highlights disease resistance and delayed gland morphogenesis.</title>
        <authorList>
            <person name="Cai Y."/>
            <person name="Cai X."/>
            <person name="Wang Q."/>
            <person name="Wang P."/>
            <person name="Zhang Y."/>
            <person name="Cai C."/>
            <person name="Xu Y."/>
            <person name="Wang K."/>
            <person name="Zhou Z."/>
            <person name="Wang C."/>
            <person name="Geng S."/>
            <person name="Li B."/>
            <person name="Dong Q."/>
            <person name="Hou Y."/>
            <person name="Wang H."/>
            <person name="Ai P."/>
            <person name="Liu Z."/>
            <person name="Yi F."/>
            <person name="Sun M."/>
            <person name="An G."/>
            <person name="Cheng J."/>
            <person name="Zhang Y."/>
            <person name="Shi Q."/>
            <person name="Xie Y."/>
            <person name="Shi X."/>
            <person name="Chang Y."/>
            <person name="Huang F."/>
            <person name="Chen Y."/>
            <person name="Hong S."/>
            <person name="Mi L."/>
            <person name="Sun Q."/>
            <person name="Zhang L."/>
            <person name="Zhou B."/>
            <person name="Peng R."/>
            <person name="Zhang X."/>
            <person name="Liu F."/>
        </authorList>
    </citation>
    <scope>NUCLEOTIDE SEQUENCE [LARGE SCALE GENOMIC DNA]</scope>
    <source>
        <strain evidence="3">cv. PA1801</strain>
    </source>
</reference>
<evidence type="ECO:0000256" key="1">
    <source>
        <dbReference type="SAM" id="SignalP"/>
    </source>
</evidence>
<dbReference type="PROSITE" id="PS51367">
    <property type="entry name" value="THAUMATIN_2"/>
    <property type="match status" value="2"/>
</dbReference>
<feature type="signal peptide" evidence="1">
    <location>
        <begin position="1"/>
        <end position="25"/>
    </location>
</feature>
<name>A0A5B6W3U2_9ROSI</name>
<dbReference type="SMART" id="SM00205">
    <property type="entry name" value="THN"/>
    <property type="match status" value="2"/>
</dbReference>
<comment type="caution">
    <text evidence="2">The sequence shown here is derived from an EMBL/GenBank/DDBJ whole genome shotgun (WGS) entry which is preliminary data.</text>
</comment>
<evidence type="ECO:0000313" key="3">
    <source>
        <dbReference type="Proteomes" id="UP000325315"/>
    </source>
</evidence>
<dbReference type="Proteomes" id="UP000325315">
    <property type="component" value="Unassembled WGS sequence"/>
</dbReference>